<proteinExistence type="predicted"/>
<dbReference type="EMBL" id="LAZR01066878">
    <property type="protein sequence ID" value="KKK52719.1"/>
    <property type="molecule type" value="Genomic_DNA"/>
</dbReference>
<gene>
    <name evidence="1" type="ORF">LCGC14_3102080</name>
</gene>
<dbReference type="AlphaFoldDB" id="A0A0F8YEZ2"/>
<sequence>RLQVQALRPGDPKASKLWDESLARISVEVAEVRADFNAALIRAKPAMEQMFAKASKQEFPTAQLVEKPQLISNAEEAAVKAARLDLPKELRPTRKETVSTSIDTIFDEMQQVSNIWQTGWDDYTKFTDDFFTGVDRKNFTHEDWNRFYEEGNEIFRRIRVDASAHMNRQRMGWNNLFTNVRRGDLNSRDLQFIRDGIDSQVNQSNQAINELRIDLAHAERQIDLLPEGLRSQGIARTDNIKTEIIAAHDNLLSLERERIKFGIRRNRKSDSPLILREYDVNLESLETTLQLAADTPGLEKHVGPNTRLRAELRKARRQVFESLIPPDLKSRWGVLIANVVGAGNA</sequence>
<feature type="non-terminal residue" evidence="1">
    <location>
        <position position="345"/>
    </location>
</feature>
<comment type="caution">
    <text evidence="1">The sequence shown here is derived from an EMBL/GenBank/DDBJ whole genome shotgun (WGS) entry which is preliminary data.</text>
</comment>
<evidence type="ECO:0000313" key="1">
    <source>
        <dbReference type="EMBL" id="KKK52719.1"/>
    </source>
</evidence>
<protein>
    <submittedName>
        <fullName evidence="1">Uncharacterized protein</fullName>
    </submittedName>
</protein>
<organism evidence="1">
    <name type="scientific">marine sediment metagenome</name>
    <dbReference type="NCBI Taxonomy" id="412755"/>
    <lineage>
        <taxon>unclassified sequences</taxon>
        <taxon>metagenomes</taxon>
        <taxon>ecological metagenomes</taxon>
    </lineage>
</organism>
<feature type="non-terminal residue" evidence="1">
    <location>
        <position position="1"/>
    </location>
</feature>
<reference evidence="1" key="1">
    <citation type="journal article" date="2015" name="Nature">
        <title>Complex archaea that bridge the gap between prokaryotes and eukaryotes.</title>
        <authorList>
            <person name="Spang A."/>
            <person name="Saw J.H."/>
            <person name="Jorgensen S.L."/>
            <person name="Zaremba-Niedzwiedzka K."/>
            <person name="Martijn J."/>
            <person name="Lind A.E."/>
            <person name="van Eijk R."/>
            <person name="Schleper C."/>
            <person name="Guy L."/>
            <person name="Ettema T.J."/>
        </authorList>
    </citation>
    <scope>NUCLEOTIDE SEQUENCE</scope>
</reference>
<accession>A0A0F8YEZ2</accession>
<name>A0A0F8YEZ2_9ZZZZ</name>